<dbReference type="EMBL" id="JAHWGI010001110">
    <property type="protein sequence ID" value="KAK3922812.1"/>
    <property type="molecule type" value="Genomic_DNA"/>
</dbReference>
<reference evidence="1" key="1">
    <citation type="submission" date="2021-07" db="EMBL/GenBank/DDBJ databases">
        <authorList>
            <person name="Catto M.A."/>
            <person name="Jacobson A."/>
            <person name="Kennedy G."/>
            <person name="Labadie P."/>
            <person name="Hunt B.G."/>
            <person name="Srinivasan R."/>
        </authorList>
    </citation>
    <scope>NUCLEOTIDE SEQUENCE</scope>
    <source>
        <strain evidence="1">PL_HMW_Pooled</strain>
        <tissue evidence="1">Head</tissue>
    </source>
</reference>
<dbReference type="AlphaFoldDB" id="A0AAE1HK87"/>
<reference evidence="1" key="2">
    <citation type="journal article" date="2023" name="BMC Genomics">
        <title>Pest status, molecular evolution, and epigenetic factors derived from the genome assembly of Frankliniella fusca, a thysanopteran phytovirus vector.</title>
        <authorList>
            <person name="Catto M.A."/>
            <person name="Labadie P.E."/>
            <person name="Jacobson A.L."/>
            <person name="Kennedy G.G."/>
            <person name="Srinivasan R."/>
            <person name="Hunt B.G."/>
        </authorList>
    </citation>
    <scope>NUCLEOTIDE SEQUENCE</scope>
    <source>
        <strain evidence="1">PL_HMW_Pooled</strain>
    </source>
</reference>
<gene>
    <name evidence="1" type="ORF">KUF71_012079</name>
</gene>
<protein>
    <submittedName>
        <fullName evidence="1">Upstream stimulatory factor 2</fullName>
    </submittedName>
</protein>
<organism evidence="1 2">
    <name type="scientific">Frankliniella fusca</name>
    <dbReference type="NCBI Taxonomy" id="407009"/>
    <lineage>
        <taxon>Eukaryota</taxon>
        <taxon>Metazoa</taxon>
        <taxon>Ecdysozoa</taxon>
        <taxon>Arthropoda</taxon>
        <taxon>Hexapoda</taxon>
        <taxon>Insecta</taxon>
        <taxon>Pterygota</taxon>
        <taxon>Neoptera</taxon>
        <taxon>Paraneoptera</taxon>
        <taxon>Thysanoptera</taxon>
        <taxon>Terebrantia</taxon>
        <taxon>Thripoidea</taxon>
        <taxon>Thripidae</taxon>
        <taxon>Frankliniella</taxon>
    </lineage>
</organism>
<evidence type="ECO:0000313" key="2">
    <source>
        <dbReference type="Proteomes" id="UP001219518"/>
    </source>
</evidence>
<proteinExistence type="predicted"/>
<keyword evidence="2" id="KW-1185">Reference proteome</keyword>
<comment type="caution">
    <text evidence="1">The sequence shown here is derived from an EMBL/GenBank/DDBJ whole genome shotgun (WGS) entry which is preliminary data.</text>
</comment>
<evidence type="ECO:0000313" key="1">
    <source>
        <dbReference type="EMBL" id="KAK3922812.1"/>
    </source>
</evidence>
<dbReference type="Proteomes" id="UP001219518">
    <property type="component" value="Unassembled WGS sequence"/>
</dbReference>
<sequence length="90" mass="9785">MIILSTLSTQRAQLGEHSLDVRQDTSLSDGNARKKLVQLLVVTDGQLQVTGDNSGLLVVTGSVSSKLKYLSCKIRHLAIPSLRPAENFPR</sequence>
<name>A0AAE1HK87_9NEOP</name>
<accession>A0AAE1HK87</accession>